<reference evidence="4 5" key="1">
    <citation type="journal article" date="2016" name="Nat. Commun.">
        <title>Thousands of microbial genomes shed light on interconnected biogeochemical processes in an aquifer system.</title>
        <authorList>
            <person name="Anantharaman K."/>
            <person name="Brown C.T."/>
            <person name="Hug L.A."/>
            <person name="Sharon I."/>
            <person name="Castelle C.J."/>
            <person name="Probst A.J."/>
            <person name="Thomas B.C."/>
            <person name="Singh A."/>
            <person name="Wilkins M.J."/>
            <person name="Karaoz U."/>
            <person name="Brodie E.L."/>
            <person name="Williams K.H."/>
            <person name="Hubbard S.S."/>
            <person name="Banfield J.F."/>
        </authorList>
    </citation>
    <scope>NUCLEOTIDE SEQUENCE [LARGE SCALE GENOMIC DNA]</scope>
</reference>
<dbReference type="SUPFAM" id="SSF117892">
    <property type="entry name" value="Band 7/SPFH domain"/>
    <property type="match status" value="1"/>
</dbReference>
<dbReference type="AlphaFoldDB" id="A0A1F5ZUF9"/>
<dbReference type="SMART" id="SM00244">
    <property type="entry name" value="PHB"/>
    <property type="match status" value="1"/>
</dbReference>
<evidence type="ECO:0000256" key="2">
    <source>
        <dbReference type="SAM" id="Phobius"/>
    </source>
</evidence>
<dbReference type="Pfam" id="PF01145">
    <property type="entry name" value="Band_7"/>
    <property type="match status" value="1"/>
</dbReference>
<evidence type="ECO:0000256" key="1">
    <source>
        <dbReference type="SAM" id="Coils"/>
    </source>
</evidence>
<dbReference type="STRING" id="1798382.A3D77_03155"/>
<keyword evidence="1" id="KW-0175">Coiled coil</keyword>
<dbReference type="PANTHER" id="PTHR23222:SF0">
    <property type="entry name" value="PROHIBITIN 1"/>
    <property type="match status" value="1"/>
</dbReference>
<gene>
    <name evidence="4" type="ORF">A3D77_03155</name>
</gene>
<evidence type="ECO:0000313" key="4">
    <source>
        <dbReference type="EMBL" id="OGG16013.1"/>
    </source>
</evidence>
<dbReference type="PRINTS" id="PR00679">
    <property type="entry name" value="PROHIBITIN"/>
</dbReference>
<accession>A0A1F5ZUF9</accession>
<organism evidence="4 5">
    <name type="scientific">Candidatus Gottesmanbacteria bacterium RIFCSPHIGHO2_02_FULL_39_11</name>
    <dbReference type="NCBI Taxonomy" id="1798382"/>
    <lineage>
        <taxon>Bacteria</taxon>
        <taxon>Candidatus Gottesmaniibacteriota</taxon>
    </lineage>
</organism>
<dbReference type="InterPro" id="IPR000163">
    <property type="entry name" value="Prohibitin"/>
</dbReference>
<evidence type="ECO:0000259" key="3">
    <source>
        <dbReference type="SMART" id="SM00244"/>
    </source>
</evidence>
<comment type="caution">
    <text evidence="4">The sequence shown here is derived from an EMBL/GenBank/DDBJ whole genome shotgun (WGS) entry which is preliminary data.</text>
</comment>
<name>A0A1F5ZUF9_9BACT</name>
<dbReference type="PANTHER" id="PTHR23222">
    <property type="entry name" value="PROHIBITIN"/>
    <property type="match status" value="1"/>
</dbReference>
<keyword evidence="2" id="KW-1133">Transmembrane helix</keyword>
<dbReference type="InterPro" id="IPR001107">
    <property type="entry name" value="Band_7"/>
</dbReference>
<keyword evidence="2" id="KW-0472">Membrane</keyword>
<feature type="coiled-coil region" evidence="1">
    <location>
        <begin position="208"/>
        <end position="235"/>
    </location>
</feature>
<feature type="domain" description="Band 7" evidence="3">
    <location>
        <begin position="34"/>
        <end position="209"/>
    </location>
</feature>
<dbReference type="EMBL" id="MFJL01000016">
    <property type="protein sequence ID" value="OGG16013.1"/>
    <property type="molecule type" value="Genomic_DNA"/>
</dbReference>
<feature type="transmembrane region" description="Helical" evidence="2">
    <location>
        <begin position="20"/>
        <end position="47"/>
    </location>
</feature>
<dbReference type="Gene3D" id="3.30.479.30">
    <property type="entry name" value="Band 7 domain"/>
    <property type="match status" value="1"/>
</dbReference>
<protein>
    <recommendedName>
        <fullName evidence="3">Band 7 domain-containing protein</fullName>
    </recommendedName>
</protein>
<dbReference type="GO" id="GO:0016020">
    <property type="term" value="C:membrane"/>
    <property type="evidence" value="ECO:0007669"/>
    <property type="project" value="InterPro"/>
</dbReference>
<dbReference type="InterPro" id="IPR036013">
    <property type="entry name" value="Band_7/SPFH_dom_sf"/>
</dbReference>
<proteinExistence type="predicted"/>
<dbReference type="Proteomes" id="UP000176923">
    <property type="component" value="Unassembled WGS sequence"/>
</dbReference>
<sequence length="284" mass="31865">MQGVKVNVPQYMPSFRTIKLVIIIIGAIVLFRSTLIFVPPGAVGAVYDRGRGVLKTPLREGLNFAIPFWQHVELFDTRLQEYTMSQSVEEGALRKDDSLDAPTSDGQQVKVDATVLFKIDPDKAPEIWKSVGLNYLDKLIRPFSRSQIRMVISRYSAPAIYSEKRQEAEEVMTKEISELLAPKNIIIDRVLLRAVYFSPEYSKSIEQKVIAEQRVKQAEYEVKQASQEAQAKIAEAKGLAEAQSLQKASLTQEFLQLEAIKKWNGTLPQVVGGGSVPFINIPLK</sequence>
<keyword evidence="2" id="KW-0812">Transmembrane</keyword>
<evidence type="ECO:0000313" key="5">
    <source>
        <dbReference type="Proteomes" id="UP000176923"/>
    </source>
</evidence>
<dbReference type="CDD" id="cd03401">
    <property type="entry name" value="SPFH_prohibitin"/>
    <property type="match status" value="1"/>
</dbReference>